<protein>
    <submittedName>
        <fullName evidence="2">Uncharacterized protein</fullName>
    </submittedName>
</protein>
<evidence type="ECO:0000313" key="3">
    <source>
        <dbReference type="Proteomes" id="UP000279384"/>
    </source>
</evidence>
<comment type="caution">
    <text evidence="2">The sequence shown here is derived from an EMBL/GenBank/DDBJ whole genome shotgun (WGS) entry which is preliminary data.</text>
</comment>
<feature type="compositionally biased region" description="Polar residues" evidence="1">
    <location>
        <begin position="77"/>
        <end position="86"/>
    </location>
</feature>
<dbReference type="Proteomes" id="UP000279384">
    <property type="component" value="Unassembled WGS sequence"/>
</dbReference>
<accession>A0A495BIX8</accession>
<gene>
    <name evidence="2" type="ORF">C8E02_0963</name>
</gene>
<dbReference type="InterPro" id="IPR038146">
    <property type="entry name" value="933W_put_Xis_sf"/>
</dbReference>
<evidence type="ECO:0000313" key="2">
    <source>
        <dbReference type="EMBL" id="RKQ61196.1"/>
    </source>
</evidence>
<dbReference type="Gene3D" id="1.10.1660.60">
    <property type="entry name" value="Putative excisionased domain DUF1233"/>
    <property type="match status" value="1"/>
</dbReference>
<dbReference type="AlphaFoldDB" id="A0A495BIX8"/>
<feature type="region of interest" description="Disordered" evidence="1">
    <location>
        <begin position="65"/>
        <end position="86"/>
    </location>
</feature>
<name>A0A495BIX8_VOGIN</name>
<proteinExistence type="predicted"/>
<reference evidence="2 3" key="1">
    <citation type="submission" date="2018-10" db="EMBL/GenBank/DDBJ databases">
        <title>Genomic Encyclopedia of Type Strains, Phase IV (KMG-IV): sequencing the most valuable type-strain genomes for metagenomic binning, comparative biology and taxonomic classification.</title>
        <authorList>
            <person name="Goeker M."/>
        </authorList>
    </citation>
    <scope>NUCLEOTIDE SEQUENCE [LARGE SCALE GENOMIC DNA]</scope>
    <source>
        <strain evidence="2 3">DSM 3303</strain>
    </source>
</reference>
<dbReference type="EMBL" id="RBID01000011">
    <property type="protein sequence ID" value="RKQ61196.1"/>
    <property type="molecule type" value="Genomic_DNA"/>
</dbReference>
<evidence type="ECO:0000256" key="1">
    <source>
        <dbReference type="SAM" id="MobiDB-lite"/>
    </source>
</evidence>
<sequence length="86" mass="9538">MDDIVTLPVKWVRADAYCRLTGEPMEAVLKRAQDGIWAAGKHYKRTGPRTLWINLIEATKWVDQQPHVESSFPRGSKSGSGNTAAA</sequence>
<organism evidence="2 3">
    <name type="scientific">Vogesella indigofera</name>
    <name type="common">Pseudomonas indigofera</name>
    <dbReference type="NCBI Taxonomy" id="45465"/>
    <lineage>
        <taxon>Bacteria</taxon>
        <taxon>Pseudomonadati</taxon>
        <taxon>Pseudomonadota</taxon>
        <taxon>Betaproteobacteria</taxon>
        <taxon>Neisseriales</taxon>
        <taxon>Chromobacteriaceae</taxon>
        <taxon>Vogesella</taxon>
    </lineage>
</organism>